<dbReference type="GO" id="GO:0042884">
    <property type="term" value="P:microcin transport"/>
    <property type="evidence" value="ECO:0007669"/>
    <property type="project" value="TreeGrafter"/>
</dbReference>
<dbReference type="InterPro" id="IPR039424">
    <property type="entry name" value="SBP_5"/>
</dbReference>
<keyword evidence="1 2" id="KW-0732">Signal</keyword>
<protein>
    <submittedName>
        <fullName evidence="4">ABC transporter substrate-binding protein</fullName>
    </submittedName>
</protein>
<evidence type="ECO:0000313" key="4">
    <source>
        <dbReference type="EMBL" id="PUE58189.1"/>
    </source>
</evidence>
<dbReference type="Proteomes" id="UP000251341">
    <property type="component" value="Unassembled WGS sequence"/>
</dbReference>
<dbReference type="InterPro" id="IPR030678">
    <property type="entry name" value="Peptide/Ni-bd"/>
</dbReference>
<dbReference type="PANTHER" id="PTHR30290:SF64">
    <property type="entry name" value="ABC TRANSPORTER PERIPLASMIC BINDING PROTEIN"/>
    <property type="match status" value="1"/>
</dbReference>
<dbReference type="SUPFAM" id="SSF53850">
    <property type="entry name" value="Periplasmic binding protein-like II"/>
    <property type="match status" value="1"/>
</dbReference>
<keyword evidence="5" id="KW-1185">Reference proteome</keyword>
<sequence>MRSFLILLAFLCSGPSWAGHAYAQFGDIKYPANFKNFDYANPLAPKGGELVLVPPSRLSSFDKYNPFTLKGNAAPGLTGLVFESLLTGTMDEPTTAYGLLAEDVSVAADRRSVTFKLRPQARFHNSDAVMAEDVKYSFEQLISKQAAPQFRTLYAEVAGVTVVDPRTVRFDFKRVNPELTLIVGGMPVFSRQWGSENGYPKPLDKIVTDTPIGSGPYKMGRVVFGRDVSYERDNNYWARDLNVRKGLFNFDRITYRLYKDNTAQLEGFKAGEFDLVQSFIAREWARGYTGKQFATRQLMKSEFKHGNAGDFQGFMFNTRLPKFKDARVREAIGLAMDFEWMNRQLFYGAYQRVRGYFVASDFEATGMPDAAELALLTPLRDKLAPGVFKDAVPQPPRTSLDPKSGETLRDHLRRAKALLAEAGWTYRDGALRNPQGEPFTVEFLDNSGAMGRVITPYTKNLEKLGFQVNYKVIDFAILQKRLDVFDFEIISNRIVGSESPGTELMERFGTKAATTEGSGNFMGIQDPAVDALLENITSAKTRPQLITAVRALDRVLRHGHYSVPHWYGGVHRVAWRNGRFELPAVMPRYYQPETWASSTWWATIDNRATLAATKRAERAP</sequence>
<comment type="caution">
    <text evidence="4">The sequence shown here is derived from an EMBL/GenBank/DDBJ whole genome shotgun (WGS) entry which is preliminary data.</text>
</comment>
<dbReference type="GO" id="GO:0030288">
    <property type="term" value="C:outer membrane-bounded periplasmic space"/>
    <property type="evidence" value="ECO:0007669"/>
    <property type="project" value="TreeGrafter"/>
</dbReference>
<feature type="domain" description="Solute-binding protein family 5" evidence="3">
    <location>
        <begin position="97"/>
        <end position="513"/>
    </location>
</feature>
<evidence type="ECO:0000256" key="1">
    <source>
        <dbReference type="ARBA" id="ARBA00022729"/>
    </source>
</evidence>
<dbReference type="InterPro" id="IPR000914">
    <property type="entry name" value="SBP_5_dom"/>
</dbReference>
<dbReference type="Pfam" id="PF00496">
    <property type="entry name" value="SBP_bac_5"/>
    <property type="match status" value="1"/>
</dbReference>
<evidence type="ECO:0000313" key="5">
    <source>
        <dbReference type="Proteomes" id="UP000251341"/>
    </source>
</evidence>
<reference evidence="4 5" key="1">
    <citation type="submission" date="2017-04" db="EMBL/GenBank/DDBJ databases">
        <title>Unexpected and diverse lifestyles within the genus Limnohabitans.</title>
        <authorList>
            <person name="Kasalicky V."/>
            <person name="Mehrshad M."/>
            <person name="Andrei S.-A."/>
            <person name="Salcher M."/>
            <person name="Kratochvilova H."/>
            <person name="Simek K."/>
            <person name="Ghai R."/>
        </authorList>
    </citation>
    <scope>NUCLEOTIDE SEQUENCE [LARGE SCALE GENOMIC DNA]</scope>
    <source>
        <strain evidence="4 5">MWH-C5</strain>
    </source>
</reference>
<evidence type="ECO:0000256" key="2">
    <source>
        <dbReference type="SAM" id="SignalP"/>
    </source>
</evidence>
<feature type="chain" id="PRO_5016359194" evidence="2">
    <location>
        <begin position="19"/>
        <end position="620"/>
    </location>
</feature>
<feature type="signal peptide" evidence="2">
    <location>
        <begin position="1"/>
        <end position="18"/>
    </location>
</feature>
<dbReference type="PIRSF" id="PIRSF002741">
    <property type="entry name" value="MppA"/>
    <property type="match status" value="1"/>
</dbReference>
<evidence type="ECO:0000259" key="3">
    <source>
        <dbReference type="Pfam" id="PF00496"/>
    </source>
</evidence>
<accession>A0A315ELZ2</accession>
<gene>
    <name evidence="4" type="ORF">B9Z44_00345</name>
</gene>
<dbReference type="GO" id="GO:0043190">
    <property type="term" value="C:ATP-binding cassette (ABC) transporter complex"/>
    <property type="evidence" value="ECO:0007669"/>
    <property type="project" value="InterPro"/>
</dbReference>
<dbReference type="Gene3D" id="3.10.105.10">
    <property type="entry name" value="Dipeptide-binding Protein, Domain 3"/>
    <property type="match status" value="1"/>
</dbReference>
<dbReference type="AlphaFoldDB" id="A0A315ELZ2"/>
<dbReference type="GO" id="GO:1904680">
    <property type="term" value="F:peptide transmembrane transporter activity"/>
    <property type="evidence" value="ECO:0007669"/>
    <property type="project" value="TreeGrafter"/>
</dbReference>
<dbReference type="GO" id="GO:0015833">
    <property type="term" value="P:peptide transport"/>
    <property type="evidence" value="ECO:0007669"/>
    <property type="project" value="TreeGrafter"/>
</dbReference>
<dbReference type="RefSeq" id="WP_108401390.1">
    <property type="nucleotide sequence ID" value="NZ_NESP01000001.1"/>
</dbReference>
<name>A0A315ELZ2_9BURK</name>
<dbReference type="PANTHER" id="PTHR30290">
    <property type="entry name" value="PERIPLASMIC BINDING COMPONENT OF ABC TRANSPORTER"/>
    <property type="match status" value="1"/>
</dbReference>
<dbReference type="EMBL" id="NESP01000001">
    <property type="protein sequence ID" value="PUE58189.1"/>
    <property type="molecule type" value="Genomic_DNA"/>
</dbReference>
<organism evidence="4 5">
    <name type="scientific">Limnohabitans curvus</name>
    <dbReference type="NCBI Taxonomy" id="323423"/>
    <lineage>
        <taxon>Bacteria</taxon>
        <taxon>Pseudomonadati</taxon>
        <taxon>Pseudomonadota</taxon>
        <taxon>Betaproteobacteria</taxon>
        <taxon>Burkholderiales</taxon>
        <taxon>Comamonadaceae</taxon>
        <taxon>Limnohabitans</taxon>
    </lineage>
</organism>
<proteinExistence type="predicted"/>
<dbReference type="Gene3D" id="3.40.190.10">
    <property type="entry name" value="Periplasmic binding protein-like II"/>
    <property type="match status" value="1"/>
</dbReference>
<dbReference type="CDD" id="cd08497">
    <property type="entry name" value="MbnE-like"/>
    <property type="match status" value="1"/>
</dbReference>